<dbReference type="InterPro" id="IPR026516">
    <property type="entry name" value="THAP1/10"/>
</dbReference>
<comment type="caution">
    <text evidence="8">The sequence shown here is derived from an EMBL/GenBank/DDBJ whole genome shotgun (WGS) entry which is preliminary data.</text>
</comment>
<dbReference type="SUPFAM" id="SSF57716">
    <property type="entry name" value="Glucocorticoid receptor-like (DNA-binding domain)"/>
    <property type="match status" value="1"/>
</dbReference>
<evidence type="ECO:0000313" key="9">
    <source>
        <dbReference type="Proteomes" id="UP000299102"/>
    </source>
</evidence>
<keyword evidence="9" id="KW-1185">Reference proteome</keyword>
<keyword evidence="1" id="KW-0479">Metal-binding</keyword>
<evidence type="ECO:0000259" key="7">
    <source>
        <dbReference type="PROSITE" id="PS50950"/>
    </source>
</evidence>
<evidence type="ECO:0000313" key="8">
    <source>
        <dbReference type="EMBL" id="GBP87888.1"/>
    </source>
</evidence>
<keyword evidence="4 5" id="KW-0238">DNA-binding</keyword>
<sequence length="306" mass="34680">MPSCVLRYCKINSMNKVAGISFFRFPNIHRPEREAWIKFVQQERREPEWFPSTFSVICSKHFRSEDLEVGKTGRKHPKKNTIPIAEEDEPNTGYVSSISVSVSDEEIDEISKTPKERRMRAMIERLQLVSDRRLSAARGRPIMVEWERETQAFGGPLSRSIRTKARCRPNRHSLYLRSAVLEESRRRRSERRDPLARPTCVIILASGPDLPNSFLGFSPGPRGFKGPPAKSKSKIDDMRKNRGAPETYEEQTEKNNSLPGLAILAPSRVYALTLGTGGTALFTALSTSRQSDDLSSHEMEYATLSP</sequence>
<dbReference type="InterPro" id="IPR038441">
    <property type="entry name" value="THAP_Znf_sf"/>
</dbReference>
<dbReference type="SMART" id="SM00980">
    <property type="entry name" value="THAP"/>
    <property type="match status" value="1"/>
</dbReference>
<dbReference type="PANTHER" id="PTHR46600">
    <property type="entry name" value="THAP DOMAIN-CONTAINING"/>
    <property type="match status" value="1"/>
</dbReference>
<dbReference type="InterPro" id="IPR006612">
    <property type="entry name" value="THAP_Znf"/>
</dbReference>
<protein>
    <recommendedName>
        <fullName evidence="7">THAP-type domain-containing protein</fullName>
    </recommendedName>
</protein>
<organism evidence="8 9">
    <name type="scientific">Eumeta variegata</name>
    <name type="common">Bagworm moth</name>
    <name type="synonym">Eumeta japonica</name>
    <dbReference type="NCBI Taxonomy" id="151549"/>
    <lineage>
        <taxon>Eukaryota</taxon>
        <taxon>Metazoa</taxon>
        <taxon>Ecdysozoa</taxon>
        <taxon>Arthropoda</taxon>
        <taxon>Hexapoda</taxon>
        <taxon>Insecta</taxon>
        <taxon>Pterygota</taxon>
        <taxon>Neoptera</taxon>
        <taxon>Endopterygota</taxon>
        <taxon>Lepidoptera</taxon>
        <taxon>Glossata</taxon>
        <taxon>Ditrysia</taxon>
        <taxon>Tineoidea</taxon>
        <taxon>Psychidae</taxon>
        <taxon>Oiketicinae</taxon>
        <taxon>Eumeta</taxon>
    </lineage>
</organism>
<evidence type="ECO:0000256" key="1">
    <source>
        <dbReference type="ARBA" id="ARBA00022723"/>
    </source>
</evidence>
<dbReference type="PROSITE" id="PS50950">
    <property type="entry name" value="ZF_THAP"/>
    <property type="match status" value="1"/>
</dbReference>
<evidence type="ECO:0000256" key="6">
    <source>
        <dbReference type="SAM" id="MobiDB-lite"/>
    </source>
</evidence>
<evidence type="ECO:0000256" key="3">
    <source>
        <dbReference type="ARBA" id="ARBA00022833"/>
    </source>
</evidence>
<dbReference type="OrthoDB" id="7312725at2759"/>
<feature type="compositionally biased region" description="Basic and acidic residues" evidence="6">
    <location>
        <begin position="290"/>
        <end position="300"/>
    </location>
</feature>
<evidence type="ECO:0000256" key="4">
    <source>
        <dbReference type="ARBA" id="ARBA00023125"/>
    </source>
</evidence>
<dbReference type="Gene3D" id="6.20.210.20">
    <property type="entry name" value="THAP domain"/>
    <property type="match status" value="1"/>
</dbReference>
<gene>
    <name evidence="8" type="ORF">EVAR_63827_1</name>
</gene>
<proteinExistence type="predicted"/>
<feature type="region of interest" description="Disordered" evidence="6">
    <location>
        <begin position="216"/>
        <end position="255"/>
    </location>
</feature>
<keyword evidence="3" id="KW-0862">Zinc</keyword>
<feature type="region of interest" description="Disordered" evidence="6">
    <location>
        <begin position="287"/>
        <end position="306"/>
    </location>
</feature>
<evidence type="ECO:0000256" key="5">
    <source>
        <dbReference type="PROSITE-ProRule" id="PRU00309"/>
    </source>
</evidence>
<accession>A0A4C1ZJG6</accession>
<dbReference type="GO" id="GO:0043565">
    <property type="term" value="F:sequence-specific DNA binding"/>
    <property type="evidence" value="ECO:0007669"/>
    <property type="project" value="InterPro"/>
</dbReference>
<name>A0A4C1ZJG6_EUMVA</name>
<evidence type="ECO:0000256" key="2">
    <source>
        <dbReference type="ARBA" id="ARBA00022771"/>
    </source>
</evidence>
<dbReference type="AlphaFoldDB" id="A0A4C1ZJG6"/>
<dbReference type="PANTHER" id="PTHR46600:SF11">
    <property type="entry name" value="THAP DOMAIN-CONTAINING PROTEIN 10"/>
    <property type="match status" value="1"/>
</dbReference>
<dbReference type="GO" id="GO:0008270">
    <property type="term" value="F:zinc ion binding"/>
    <property type="evidence" value="ECO:0007669"/>
    <property type="project" value="UniProtKB-KW"/>
</dbReference>
<keyword evidence="2 5" id="KW-0863">Zinc-finger</keyword>
<dbReference type="Proteomes" id="UP000299102">
    <property type="component" value="Unassembled WGS sequence"/>
</dbReference>
<feature type="domain" description="THAP-type" evidence="7">
    <location>
        <begin position="1"/>
        <end position="86"/>
    </location>
</feature>
<reference evidence="8 9" key="1">
    <citation type="journal article" date="2019" name="Commun. Biol.">
        <title>The bagworm genome reveals a unique fibroin gene that provides high tensile strength.</title>
        <authorList>
            <person name="Kono N."/>
            <person name="Nakamura H."/>
            <person name="Ohtoshi R."/>
            <person name="Tomita M."/>
            <person name="Numata K."/>
            <person name="Arakawa K."/>
        </authorList>
    </citation>
    <scope>NUCLEOTIDE SEQUENCE [LARGE SCALE GENOMIC DNA]</scope>
</reference>
<dbReference type="Pfam" id="PF05485">
    <property type="entry name" value="THAP"/>
    <property type="match status" value="1"/>
</dbReference>
<dbReference type="EMBL" id="BGZK01001892">
    <property type="protein sequence ID" value="GBP87888.1"/>
    <property type="molecule type" value="Genomic_DNA"/>
</dbReference>